<dbReference type="Proteomes" id="UP000004947">
    <property type="component" value="Unassembled WGS sequence"/>
</dbReference>
<evidence type="ECO:0000259" key="2">
    <source>
        <dbReference type="Pfam" id="PF00248"/>
    </source>
</evidence>
<feature type="domain" description="NADP-dependent oxidoreductase" evidence="2">
    <location>
        <begin position="52"/>
        <end position="261"/>
    </location>
</feature>
<dbReference type="RefSeq" id="WP_007281297.1">
    <property type="nucleotide sequence ID" value="NZ_ABCK01000044.1"/>
</dbReference>
<dbReference type="GO" id="GO:0016491">
    <property type="term" value="F:oxidoreductase activity"/>
    <property type="evidence" value="ECO:0007669"/>
    <property type="project" value="InterPro"/>
</dbReference>
<dbReference type="AlphaFoldDB" id="A6DU11"/>
<keyword evidence="4" id="KW-1185">Reference proteome</keyword>
<organism evidence="3 4">
    <name type="scientific">Lentisphaera araneosa HTCC2155</name>
    <dbReference type="NCBI Taxonomy" id="313628"/>
    <lineage>
        <taxon>Bacteria</taxon>
        <taxon>Pseudomonadati</taxon>
        <taxon>Lentisphaerota</taxon>
        <taxon>Lentisphaeria</taxon>
        <taxon>Lentisphaerales</taxon>
        <taxon>Lentisphaeraceae</taxon>
        <taxon>Lentisphaera</taxon>
    </lineage>
</organism>
<evidence type="ECO:0000313" key="4">
    <source>
        <dbReference type="Proteomes" id="UP000004947"/>
    </source>
</evidence>
<dbReference type="PANTHER" id="PTHR42686:SF1">
    <property type="entry name" value="GH17980P-RELATED"/>
    <property type="match status" value="1"/>
</dbReference>
<dbReference type="PRINTS" id="PR00069">
    <property type="entry name" value="ALDKETRDTASE"/>
</dbReference>
<dbReference type="InterPro" id="IPR036812">
    <property type="entry name" value="NAD(P)_OxRdtase_dom_sf"/>
</dbReference>
<reference evidence="3 4" key="1">
    <citation type="journal article" date="2010" name="J. Bacteriol.">
        <title>Genome sequence of Lentisphaera araneosa HTCC2155T, the type species of the order Lentisphaerales in the phylum Lentisphaerae.</title>
        <authorList>
            <person name="Thrash J.C."/>
            <person name="Cho J.C."/>
            <person name="Vergin K.L."/>
            <person name="Morris R.M."/>
            <person name="Giovannoni S.J."/>
        </authorList>
    </citation>
    <scope>NUCLEOTIDE SEQUENCE [LARGE SCALE GENOMIC DNA]</scope>
    <source>
        <strain evidence="3 4">HTCC2155</strain>
    </source>
</reference>
<dbReference type="InterPro" id="IPR023210">
    <property type="entry name" value="NADP_OxRdtase_dom"/>
</dbReference>
<dbReference type="OrthoDB" id="9773828at2"/>
<dbReference type="PANTHER" id="PTHR42686">
    <property type="entry name" value="GH17980P-RELATED"/>
    <property type="match status" value="1"/>
</dbReference>
<dbReference type="SUPFAM" id="SSF51430">
    <property type="entry name" value="NAD(P)-linked oxidoreductase"/>
    <property type="match status" value="1"/>
</dbReference>
<dbReference type="Pfam" id="PF00248">
    <property type="entry name" value="Aldo_ket_red"/>
    <property type="match status" value="1"/>
</dbReference>
<dbReference type="GO" id="GO:0005829">
    <property type="term" value="C:cytosol"/>
    <property type="evidence" value="ECO:0007669"/>
    <property type="project" value="TreeGrafter"/>
</dbReference>
<dbReference type="CDD" id="cd19100">
    <property type="entry name" value="AKR_unchar"/>
    <property type="match status" value="1"/>
</dbReference>
<comment type="caution">
    <text evidence="3">The sequence shown here is derived from an EMBL/GenBank/DDBJ whole genome shotgun (WGS) entry which is preliminary data.</text>
</comment>
<dbReference type="eggNOG" id="COG0667">
    <property type="taxonomic scope" value="Bacteria"/>
</dbReference>
<feature type="region of interest" description="Disordered" evidence="1">
    <location>
        <begin position="47"/>
        <end position="66"/>
    </location>
</feature>
<gene>
    <name evidence="3" type="ORF">LNTAR_13432</name>
</gene>
<evidence type="ECO:0000256" key="1">
    <source>
        <dbReference type="SAM" id="MobiDB-lite"/>
    </source>
</evidence>
<dbReference type="EMBL" id="ABCK01000044">
    <property type="protein sequence ID" value="EDM24877.1"/>
    <property type="molecule type" value="Genomic_DNA"/>
</dbReference>
<protein>
    <submittedName>
        <fullName evidence="3">Oxidoreductase</fullName>
    </submittedName>
</protein>
<evidence type="ECO:0000313" key="3">
    <source>
        <dbReference type="EMBL" id="EDM24877.1"/>
    </source>
</evidence>
<name>A6DU11_9BACT</name>
<dbReference type="Gene3D" id="3.20.20.100">
    <property type="entry name" value="NADP-dependent oxidoreductase domain"/>
    <property type="match status" value="1"/>
</dbReference>
<accession>A6DU11</accession>
<dbReference type="InterPro" id="IPR020471">
    <property type="entry name" value="AKR"/>
</dbReference>
<sequence>MITRRQLINTTSGLALSSPLLNSVQAAPKDLKKLELIELGKSGIKTSRLAQGTGTRGGGRHSNQTRPGFQHFVGLMQHAYDRGVRLFDLADQYGSHIYFREALRHIPREDITILSKVQYRLDAKKPEDMSPSDQRRFAKNALERFRTELKVDIIDIMLMHNMTTEKWDEDLAGYVEVLQEYHQAGKIKAIGMSCHTLPALKRATELDWMNIALTRINPYGKIMDGTPEEVMPIQRKFKDKGVGVIGMKIYGAGKLLDKKDECMRFAQNLDYLDAMTIGSTIPAEIDENIRLMQKYPKA</sequence>
<dbReference type="STRING" id="313628.LNTAR_13432"/>
<proteinExistence type="predicted"/>